<dbReference type="PANTHER" id="PTHR46775">
    <property type="entry name" value="FLOCCULATION PROTEIN (DUF1296)"/>
    <property type="match status" value="1"/>
</dbReference>
<dbReference type="GO" id="GO:0051082">
    <property type="term" value="F:unfolded protein binding"/>
    <property type="evidence" value="ECO:0007669"/>
    <property type="project" value="TreeGrafter"/>
</dbReference>
<dbReference type="AlphaFoldDB" id="A0AAV3QU38"/>
<evidence type="ECO:0000313" key="3">
    <source>
        <dbReference type="Proteomes" id="UP001454036"/>
    </source>
</evidence>
<comment type="caution">
    <text evidence="2">The sequence shown here is derived from an EMBL/GenBank/DDBJ whole genome shotgun (WGS) entry which is preliminary data.</text>
</comment>
<organism evidence="2 3">
    <name type="scientific">Lithospermum erythrorhizon</name>
    <name type="common">Purple gromwell</name>
    <name type="synonym">Lithospermum officinale var. erythrorhizon</name>
    <dbReference type="NCBI Taxonomy" id="34254"/>
    <lineage>
        <taxon>Eukaryota</taxon>
        <taxon>Viridiplantae</taxon>
        <taxon>Streptophyta</taxon>
        <taxon>Embryophyta</taxon>
        <taxon>Tracheophyta</taxon>
        <taxon>Spermatophyta</taxon>
        <taxon>Magnoliopsida</taxon>
        <taxon>eudicotyledons</taxon>
        <taxon>Gunneridae</taxon>
        <taxon>Pentapetalae</taxon>
        <taxon>asterids</taxon>
        <taxon>lamiids</taxon>
        <taxon>Boraginales</taxon>
        <taxon>Boraginaceae</taxon>
        <taxon>Boraginoideae</taxon>
        <taxon>Lithospermeae</taxon>
        <taxon>Lithospermum</taxon>
    </lineage>
</organism>
<evidence type="ECO:0000256" key="1">
    <source>
        <dbReference type="SAM" id="MobiDB-lite"/>
    </source>
</evidence>
<proteinExistence type="predicted"/>
<dbReference type="EMBL" id="BAABME010038579">
    <property type="protein sequence ID" value="GAA0166796.1"/>
    <property type="molecule type" value="Genomic_DNA"/>
</dbReference>
<reference evidence="2 3" key="1">
    <citation type="submission" date="2024-01" db="EMBL/GenBank/DDBJ databases">
        <title>The complete chloroplast genome sequence of Lithospermum erythrorhizon: insights into the phylogenetic relationship among Boraginaceae species and the maternal lineages of purple gromwells.</title>
        <authorList>
            <person name="Okada T."/>
            <person name="Watanabe K."/>
        </authorList>
    </citation>
    <scope>NUCLEOTIDE SEQUENCE [LARGE SCALE GENOMIC DNA]</scope>
</reference>
<dbReference type="Proteomes" id="UP001454036">
    <property type="component" value="Unassembled WGS sequence"/>
</dbReference>
<dbReference type="InterPro" id="IPR044277">
    <property type="entry name" value="GIP1"/>
</dbReference>
<sequence length="222" mass="24379">MQASNPTAPSTSGSTPPLTQPSGLGHNSFAIPPHLLPYLRQPYPPNLIPYNPFVSHLLYAPHRSAIFRPKYITPAAYNCSAPAFTSGNSNSAEDLMAAELKENNGFLVALKQNEEAHTWTTTPGRDLSTLPTNYFYNIPPGQNLAFPHPHTTHGPPFPGVYHLNSFLSGSIISSIHFSATSSFRWNNRFCSSSISSTSFTDKLEQQTVESRQAMMMESINIP</sequence>
<gene>
    <name evidence="2" type="ORF">LIER_43768</name>
</gene>
<dbReference type="PANTHER" id="PTHR46775:SF6">
    <property type="entry name" value="GBF-INTERACTING PROTEIN 1 N-TERMINAL DOMAIN-CONTAINING PROTEIN"/>
    <property type="match status" value="1"/>
</dbReference>
<keyword evidence="3" id="KW-1185">Reference proteome</keyword>
<name>A0AAV3QU38_LITER</name>
<feature type="region of interest" description="Disordered" evidence="1">
    <location>
        <begin position="1"/>
        <end position="26"/>
    </location>
</feature>
<feature type="compositionally biased region" description="Low complexity" evidence="1">
    <location>
        <begin position="1"/>
        <end position="22"/>
    </location>
</feature>
<accession>A0AAV3QU38</accession>
<protein>
    <submittedName>
        <fullName evidence="2">Uncharacterized protein</fullName>
    </submittedName>
</protein>
<evidence type="ECO:0000313" key="2">
    <source>
        <dbReference type="EMBL" id="GAA0166796.1"/>
    </source>
</evidence>